<gene>
    <name evidence="11" type="ORF">PYX00_009694</name>
</gene>
<evidence type="ECO:0000259" key="10">
    <source>
        <dbReference type="PROSITE" id="PS50268"/>
    </source>
</evidence>
<dbReference type="InterPro" id="IPR050174">
    <property type="entry name" value="Protocadherin/Cadherin-CA"/>
</dbReference>
<dbReference type="SMART" id="SM00112">
    <property type="entry name" value="CA"/>
    <property type="match status" value="1"/>
</dbReference>
<dbReference type="InterPro" id="IPR002126">
    <property type="entry name" value="Cadherin-like_dom"/>
</dbReference>
<dbReference type="Pfam" id="PF25374">
    <property type="entry name" value="Cadherin_FAT4_N"/>
    <property type="match status" value="1"/>
</dbReference>
<comment type="subcellular location">
    <subcellularLocation>
        <location evidence="1">Membrane</location>
        <topology evidence="1">Single-pass membrane protein</topology>
    </subcellularLocation>
</comment>
<keyword evidence="5" id="KW-1133">Transmembrane helix</keyword>
<feature type="signal peptide" evidence="9">
    <location>
        <begin position="1"/>
        <end position="20"/>
    </location>
</feature>
<dbReference type="Gene3D" id="2.60.40.60">
    <property type="entry name" value="Cadherins"/>
    <property type="match status" value="2"/>
</dbReference>
<keyword evidence="4 8" id="KW-0106">Calcium</keyword>
<keyword evidence="3" id="KW-0677">Repeat</keyword>
<dbReference type="FunFam" id="2.60.40.60:FF:000143">
    <property type="entry name" value="FAT atypical cadherin 4"/>
    <property type="match status" value="1"/>
</dbReference>
<dbReference type="AlphaFoldDB" id="A0AAW2HBW5"/>
<evidence type="ECO:0000313" key="11">
    <source>
        <dbReference type="EMBL" id="KAL0267419.1"/>
    </source>
</evidence>
<dbReference type="PANTHER" id="PTHR24028">
    <property type="entry name" value="CADHERIN-87A"/>
    <property type="match status" value="1"/>
</dbReference>
<dbReference type="SUPFAM" id="SSF49313">
    <property type="entry name" value="Cadherin-like"/>
    <property type="match status" value="1"/>
</dbReference>
<keyword evidence="2" id="KW-0812">Transmembrane</keyword>
<dbReference type="InterPro" id="IPR015919">
    <property type="entry name" value="Cadherin-like_sf"/>
</dbReference>
<accession>A0AAW2HBW5</accession>
<dbReference type="GO" id="GO:0007156">
    <property type="term" value="P:homophilic cell adhesion via plasma membrane adhesion molecules"/>
    <property type="evidence" value="ECO:0007669"/>
    <property type="project" value="InterPro"/>
</dbReference>
<evidence type="ECO:0000256" key="9">
    <source>
        <dbReference type="SAM" id="SignalP"/>
    </source>
</evidence>
<evidence type="ECO:0000256" key="4">
    <source>
        <dbReference type="ARBA" id="ARBA00022837"/>
    </source>
</evidence>
<dbReference type="EMBL" id="JARGDH010000005">
    <property type="protein sequence ID" value="KAL0267419.1"/>
    <property type="molecule type" value="Genomic_DNA"/>
</dbReference>
<evidence type="ECO:0000256" key="3">
    <source>
        <dbReference type="ARBA" id="ARBA00022737"/>
    </source>
</evidence>
<dbReference type="GO" id="GO:0005509">
    <property type="term" value="F:calcium ion binding"/>
    <property type="evidence" value="ECO:0007669"/>
    <property type="project" value="UniProtKB-UniRule"/>
</dbReference>
<dbReference type="PANTHER" id="PTHR24028:SF321">
    <property type="entry name" value="CADHERIN RELATED 23"/>
    <property type="match status" value="1"/>
</dbReference>
<sequence length="172" mass="18591">MLWVKRLAFLLSCQCLLIAAQGPGPGPGRKRSPMIPYGLVGGSASTGQMQSRAVDTRISLEIPEGRPTGSVVGSIPTKSGFTYRFNEHPAEFSLDANTGVIRTTMVLDRESFRSDRFDLVVLSSQPTYPIEVRIVVTDMNDNAPEFPEPSIAVTFSESSAPGTRLLLDSASE</sequence>
<dbReference type="GO" id="GO:0005886">
    <property type="term" value="C:plasma membrane"/>
    <property type="evidence" value="ECO:0007669"/>
    <property type="project" value="InterPro"/>
</dbReference>
<name>A0AAW2HBW5_9NEOP</name>
<evidence type="ECO:0000256" key="7">
    <source>
        <dbReference type="ARBA" id="ARBA00023180"/>
    </source>
</evidence>
<dbReference type="PROSITE" id="PS00232">
    <property type="entry name" value="CADHERIN_1"/>
    <property type="match status" value="1"/>
</dbReference>
<dbReference type="PROSITE" id="PS50268">
    <property type="entry name" value="CADHERIN_2"/>
    <property type="match status" value="1"/>
</dbReference>
<protein>
    <recommendedName>
        <fullName evidence="10">Cadherin domain-containing protein</fullName>
    </recommendedName>
</protein>
<reference evidence="11" key="1">
    <citation type="journal article" date="2024" name="Gigascience">
        <title>Chromosome-level genome of the poultry shaft louse Menopon gallinae provides insight into the host-switching and adaptive evolution of parasitic lice.</title>
        <authorList>
            <person name="Xu Y."/>
            <person name="Ma L."/>
            <person name="Liu S."/>
            <person name="Liang Y."/>
            <person name="Liu Q."/>
            <person name="He Z."/>
            <person name="Tian L."/>
            <person name="Duan Y."/>
            <person name="Cai W."/>
            <person name="Li H."/>
            <person name="Song F."/>
        </authorList>
    </citation>
    <scope>NUCLEOTIDE SEQUENCE</scope>
    <source>
        <strain evidence="11">Cailab_2023a</strain>
    </source>
</reference>
<organism evidence="11">
    <name type="scientific">Menopon gallinae</name>
    <name type="common">poultry shaft louse</name>
    <dbReference type="NCBI Taxonomy" id="328185"/>
    <lineage>
        <taxon>Eukaryota</taxon>
        <taxon>Metazoa</taxon>
        <taxon>Ecdysozoa</taxon>
        <taxon>Arthropoda</taxon>
        <taxon>Hexapoda</taxon>
        <taxon>Insecta</taxon>
        <taxon>Pterygota</taxon>
        <taxon>Neoptera</taxon>
        <taxon>Paraneoptera</taxon>
        <taxon>Psocodea</taxon>
        <taxon>Troctomorpha</taxon>
        <taxon>Phthiraptera</taxon>
        <taxon>Amblycera</taxon>
        <taxon>Menoponidae</taxon>
        <taxon>Menopon</taxon>
    </lineage>
</organism>
<dbReference type="InterPro" id="IPR020894">
    <property type="entry name" value="Cadherin_CS"/>
</dbReference>
<comment type="caution">
    <text evidence="11">The sequence shown here is derived from an EMBL/GenBank/DDBJ whole genome shotgun (WGS) entry which is preliminary data.</text>
</comment>
<keyword evidence="6" id="KW-0472">Membrane</keyword>
<evidence type="ECO:0000256" key="6">
    <source>
        <dbReference type="ARBA" id="ARBA00023136"/>
    </source>
</evidence>
<evidence type="ECO:0000256" key="2">
    <source>
        <dbReference type="ARBA" id="ARBA00022692"/>
    </source>
</evidence>
<evidence type="ECO:0000256" key="8">
    <source>
        <dbReference type="PROSITE-ProRule" id="PRU00043"/>
    </source>
</evidence>
<feature type="domain" description="Cadherin" evidence="10">
    <location>
        <begin position="54"/>
        <end position="146"/>
    </location>
</feature>
<dbReference type="PRINTS" id="PR00205">
    <property type="entry name" value="CADHERIN"/>
</dbReference>
<keyword evidence="9" id="KW-0732">Signal</keyword>
<evidence type="ECO:0000256" key="1">
    <source>
        <dbReference type="ARBA" id="ARBA00004167"/>
    </source>
</evidence>
<keyword evidence="7" id="KW-0325">Glycoprotein</keyword>
<proteinExistence type="predicted"/>
<dbReference type="CDD" id="cd11304">
    <property type="entry name" value="Cadherin_repeat"/>
    <property type="match status" value="1"/>
</dbReference>
<feature type="chain" id="PRO_5044002484" description="Cadherin domain-containing protein" evidence="9">
    <location>
        <begin position="21"/>
        <end position="172"/>
    </location>
</feature>
<evidence type="ECO:0000256" key="5">
    <source>
        <dbReference type="ARBA" id="ARBA00022989"/>
    </source>
</evidence>